<evidence type="ECO:0000256" key="1">
    <source>
        <dbReference type="ARBA" id="ARBA00004141"/>
    </source>
</evidence>
<dbReference type="PANTHER" id="PTHR43701:SF12">
    <property type="entry name" value="MEMBRANE TRANSPORTER PROTEIN YTNM-RELATED"/>
    <property type="match status" value="1"/>
</dbReference>
<comment type="caution">
    <text evidence="6">The sequence shown here is derived from an EMBL/GenBank/DDBJ whole genome shotgun (WGS) entry which is preliminary data.</text>
</comment>
<dbReference type="Proteomes" id="UP000321249">
    <property type="component" value="Unassembled WGS sequence"/>
</dbReference>
<keyword evidence="2 5" id="KW-0812">Transmembrane</keyword>
<evidence type="ECO:0000256" key="4">
    <source>
        <dbReference type="ARBA" id="ARBA00023136"/>
    </source>
</evidence>
<feature type="transmembrane region" description="Helical" evidence="5">
    <location>
        <begin position="270"/>
        <end position="288"/>
    </location>
</feature>
<name>A0A5C6TRV9_9SPHN</name>
<sequence length="303" mass="31804">MDIYLPIAGLSVNALVIVGLGGLVGLLTGMVGVGGGFLITPILIFYGIPPAVAVASANTQITGTSISGVLAHRARRGVDTQMGAVLIAGGIFGSFAGGLIFRWLQQGGQIDTVISILYVVLLGGIGLLMAREAATALAILKPRRRERPAPRHNPLIAALPMRWRFYRSGLYISPLAPLILGFFTGIMTVLLGVGGGFIMVPAMIYLLGMSAQVVVGTSLLQILFVTAVTTLVHATTTRSVDIVLAVLLLLGSVVGAQVGARIAQKLKPELLRMILAIVILGVAGRLALQLGWRPEEIYTVQQL</sequence>
<protein>
    <recommendedName>
        <fullName evidence="5">Probable membrane transporter protein</fullName>
    </recommendedName>
</protein>
<keyword evidence="3 5" id="KW-1133">Transmembrane helix</keyword>
<reference evidence="6 7" key="1">
    <citation type="journal article" date="2015" name="J. Microbiol.">
        <title>Sphingosinicella ginsenosidimutans sp. nov., with ginsenoside converting activity.</title>
        <authorList>
            <person name="Kim J.K."/>
            <person name="Kang M.S."/>
            <person name="Park S.C."/>
            <person name="Kim K.M."/>
            <person name="Choi K."/>
            <person name="Yoon M.H."/>
            <person name="Im W.T."/>
        </authorList>
    </citation>
    <scope>NUCLEOTIDE SEQUENCE [LARGE SCALE GENOMIC DNA]</scope>
    <source>
        <strain evidence="6 7">BS-11</strain>
    </source>
</reference>
<dbReference type="EMBL" id="VOQQ01000001">
    <property type="protein sequence ID" value="TXC63182.1"/>
    <property type="molecule type" value="Genomic_DNA"/>
</dbReference>
<dbReference type="InterPro" id="IPR002781">
    <property type="entry name" value="TM_pro_TauE-like"/>
</dbReference>
<dbReference type="AlphaFoldDB" id="A0A5C6TRV9"/>
<comment type="subcellular location">
    <subcellularLocation>
        <location evidence="5">Cell membrane</location>
        <topology evidence="5">Multi-pass membrane protein</topology>
    </subcellularLocation>
    <subcellularLocation>
        <location evidence="1">Membrane</location>
        <topology evidence="1">Multi-pass membrane protein</topology>
    </subcellularLocation>
</comment>
<feature type="transmembrane region" description="Helical" evidence="5">
    <location>
        <begin position="204"/>
        <end position="228"/>
    </location>
</feature>
<gene>
    <name evidence="6" type="ORF">FRZ32_05605</name>
</gene>
<keyword evidence="4 5" id="KW-0472">Membrane</keyword>
<feature type="transmembrane region" description="Helical" evidence="5">
    <location>
        <begin position="240"/>
        <end position="258"/>
    </location>
</feature>
<evidence type="ECO:0000256" key="5">
    <source>
        <dbReference type="RuleBase" id="RU363041"/>
    </source>
</evidence>
<proteinExistence type="inferred from homology"/>
<keyword evidence="7" id="KW-1185">Reference proteome</keyword>
<dbReference type="Pfam" id="PF01925">
    <property type="entry name" value="TauE"/>
    <property type="match status" value="1"/>
</dbReference>
<evidence type="ECO:0000313" key="7">
    <source>
        <dbReference type="Proteomes" id="UP000321249"/>
    </source>
</evidence>
<accession>A0A5C6TRV9</accession>
<keyword evidence="5" id="KW-1003">Cell membrane</keyword>
<evidence type="ECO:0000256" key="3">
    <source>
        <dbReference type="ARBA" id="ARBA00022989"/>
    </source>
</evidence>
<dbReference type="RefSeq" id="WP_147042594.1">
    <property type="nucleotide sequence ID" value="NZ_BAABIR010000005.1"/>
</dbReference>
<dbReference type="GO" id="GO:0005886">
    <property type="term" value="C:plasma membrane"/>
    <property type="evidence" value="ECO:0007669"/>
    <property type="project" value="UniProtKB-SubCell"/>
</dbReference>
<feature type="transmembrane region" description="Helical" evidence="5">
    <location>
        <begin position="83"/>
        <end position="104"/>
    </location>
</feature>
<comment type="similarity">
    <text evidence="5">Belongs to the 4-toluene sulfonate uptake permease (TSUP) (TC 2.A.102) family.</text>
</comment>
<feature type="transmembrane region" description="Helical" evidence="5">
    <location>
        <begin position="116"/>
        <end position="140"/>
    </location>
</feature>
<evidence type="ECO:0000256" key="2">
    <source>
        <dbReference type="ARBA" id="ARBA00022692"/>
    </source>
</evidence>
<dbReference type="PANTHER" id="PTHR43701">
    <property type="entry name" value="MEMBRANE TRANSPORTER PROTEIN MJ0441-RELATED"/>
    <property type="match status" value="1"/>
</dbReference>
<feature type="transmembrane region" description="Helical" evidence="5">
    <location>
        <begin position="170"/>
        <end position="198"/>
    </location>
</feature>
<evidence type="ECO:0000313" key="6">
    <source>
        <dbReference type="EMBL" id="TXC63182.1"/>
    </source>
</evidence>
<dbReference type="InterPro" id="IPR051598">
    <property type="entry name" value="TSUP/Inactive_protease-like"/>
</dbReference>
<organism evidence="6 7">
    <name type="scientific">Allosphingosinicella ginsenosidimutans</name>
    <dbReference type="NCBI Taxonomy" id="1176539"/>
    <lineage>
        <taxon>Bacteria</taxon>
        <taxon>Pseudomonadati</taxon>
        <taxon>Pseudomonadota</taxon>
        <taxon>Alphaproteobacteria</taxon>
        <taxon>Sphingomonadales</taxon>
        <taxon>Sphingomonadaceae</taxon>
        <taxon>Allosphingosinicella</taxon>
    </lineage>
</organism>
<feature type="transmembrane region" description="Helical" evidence="5">
    <location>
        <begin position="12"/>
        <end position="45"/>
    </location>
</feature>
<dbReference type="OrthoDB" id="9779078at2"/>